<dbReference type="AlphaFoldDB" id="G0EG69"/>
<name>G0EG69_PYRF1</name>
<dbReference type="RefSeq" id="WP_014025994.1">
    <property type="nucleotide sequence ID" value="NC_015931.1"/>
</dbReference>
<keyword evidence="4" id="KW-1185">Reference proteome</keyword>
<dbReference type="InterPro" id="IPR005537">
    <property type="entry name" value="RAMP_III_fam"/>
</dbReference>
<reference evidence="3 4" key="1">
    <citation type="journal article" date="2011" name="Stand. Genomic Sci.">
        <title>Complete genome sequence of the hyperthermophilic chemolithoautotroph Pyrolobus fumarii type strain (1A).</title>
        <authorList>
            <person name="Anderson I."/>
            <person name="Goker M."/>
            <person name="Nolan M."/>
            <person name="Lucas S."/>
            <person name="Hammon N."/>
            <person name="Deshpande S."/>
            <person name="Cheng J.F."/>
            <person name="Tapia R."/>
            <person name="Han C."/>
            <person name="Goodwin L."/>
            <person name="Pitluck S."/>
            <person name="Huntemann M."/>
            <person name="Liolios K."/>
            <person name="Ivanova N."/>
            <person name="Pagani I."/>
            <person name="Mavromatis K."/>
            <person name="Ovchinikova G."/>
            <person name="Pati A."/>
            <person name="Chen A."/>
            <person name="Palaniappan K."/>
            <person name="Land M."/>
            <person name="Hauser L."/>
            <person name="Brambilla E.M."/>
            <person name="Huber H."/>
            <person name="Yasawong M."/>
            <person name="Rohde M."/>
            <person name="Spring S."/>
            <person name="Abt B."/>
            <person name="Sikorski J."/>
            <person name="Wirth R."/>
            <person name="Detter J.C."/>
            <person name="Woyke T."/>
            <person name="Bristow J."/>
            <person name="Eisen J.A."/>
            <person name="Markowitz V."/>
            <person name="Hugenholtz P."/>
            <person name="Kyrpides N.C."/>
            <person name="Klenk H.P."/>
            <person name="Lapidus A."/>
        </authorList>
    </citation>
    <scope>NUCLEOTIDE SEQUENCE [LARGE SCALE GENOMIC DNA]</scope>
    <source>
        <strain evidence="4">DSM 11204 / 1A</strain>
    </source>
</reference>
<accession>G0EG69</accession>
<sequence length="360" mass="38863">MSGIFSRAWLMLGIAVTDVHPGAGRSPGVVDLPVQRDPGGYPVIPRSEVKGALKTRCMVSTACIDWCKHNNCFNRAQGRVQCSRVVQVSNMQDAAGCVTCCCLYGPEPEEGEEGASKLAFTDMIVYALPARSEEGVTAYVTTPWLLEKLVDVLRVYTLVAGSDKFIGSEKGGMKAGSLLDCLSRIASQAYSLEEGRAYKVGNVSGNVFTVRDYKLHLESLPGELSECKNAIDVLLKLSEKAYWGKGGHGASIVQGKPVIIVSEGDGQGFVDTLLVRVTRVRLRIDTKTVAEGALWTEEYIPRRSLTAAAVLESIYENRVCEAGRQNGINVDANSHLKSIDTVILGGKYTLSSGIIRVKVV</sequence>
<evidence type="ECO:0000313" key="3">
    <source>
        <dbReference type="EMBL" id="AEM38317.1"/>
    </source>
</evidence>
<proteinExistence type="predicted"/>
<evidence type="ECO:0000256" key="1">
    <source>
        <dbReference type="ARBA" id="ARBA00023118"/>
    </source>
</evidence>
<dbReference type="InParanoid" id="G0EG69"/>
<dbReference type="HOGENOM" id="CLU_047795_0_0_2"/>
<gene>
    <name evidence="3" type="ordered locus">Pyrfu_0446</name>
</gene>
<dbReference type="GeneID" id="11140093"/>
<organism evidence="3 4">
    <name type="scientific">Pyrolobus fumarii (strain DSM 11204 / 1A)</name>
    <dbReference type="NCBI Taxonomy" id="694429"/>
    <lineage>
        <taxon>Archaea</taxon>
        <taxon>Thermoproteota</taxon>
        <taxon>Thermoprotei</taxon>
        <taxon>Desulfurococcales</taxon>
        <taxon>Pyrodictiaceae</taxon>
        <taxon>Pyrolobus</taxon>
    </lineage>
</organism>
<evidence type="ECO:0000259" key="2">
    <source>
        <dbReference type="Pfam" id="PF03787"/>
    </source>
</evidence>
<keyword evidence="1" id="KW-0051">Antiviral defense</keyword>
<protein>
    <submittedName>
        <fullName evidence="3">CRISPR-associated RAMP protein, Cmr4 family</fullName>
    </submittedName>
</protein>
<feature type="domain" description="CRISPR type III-associated protein" evidence="2">
    <location>
        <begin position="15"/>
        <end position="309"/>
    </location>
</feature>
<dbReference type="GO" id="GO:0051607">
    <property type="term" value="P:defense response to virus"/>
    <property type="evidence" value="ECO:0007669"/>
    <property type="project" value="UniProtKB-KW"/>
</dbReference>
<dbReference type="PANTHER" id="PTHR36700:SF1">
    <property type="entry name" value="CRISPR SYSTEM CMR SUBUNIT CMR4"/>
    <property type="match status" value="1"/>
</dbReference>
<dbReference type="KEGG" id="pfm:Pyrfu_0446"/>
<dbReference type="OrthoDB" id="21426at2157"/>
<evidence type="ECO:0000313" key="4">
    <source>
        <dbReference type="Proteomes" id="UP000001037"/>
    </source>
</evidence>
<dbReference type="STRING" id="694429.Pyrfu_0446"/>
<dbReference type="PANTHER" id="PTHR36700">
    <property type="entry name" value="CRISPR SYSTEM CMR SUBUNIT CMR4"/>
    <property type="match status" value="1"/>
</dbReference>
<dbReference type="NCBIfam" id="TIGR02580">
    <property type="entry name" value="cas_RAMP_Cmr4"/>
    <property type="match status" value="1"/>
</dbReference>
<dbReference type="InterPro" id="IPR013410">
    <property type="entry name" value="CRISPR-assoc_RAMP_Cmr4"/>
</dbReference>
<dbReference type="EMBL" id="CP002838">
    <property type="protein sequence ID" value="AEM38317.1"/>
    <property type="molecule type" value="Genomic_DNA"/>
</dbReference>
<dbReference type="eggNOG" id="arCOG02657">
    <property type="taxonomic scope" value="Archaea"/>
</dbReference>
<dbReference type="Pfam" id="PF03787">
    <property type="entry name" value="RAMPs"/>
    <property type="match status" value="1"/>
</dbReference>
<dbReference type="Proteomes" id="UP000001037">
    <property type="component" value="Chromosome"/>
</dbReference>